<protein>
    <submittedName>
        <fullName evidence="1">Uncharacterized protein</fullName>
    </submittedName>
</protein>
<organism evidence="1 2">
    <name type="scientific">Plasmodium falciparum Tanzania</name>
    <name type="common">2000708</name>
    <dbReference type="NCBI Taxonomy" id="1036725"/>
    <lineage>
        <taxon>Eukaryota</taxon>
        <taxon>Sar</taxon>
        <taxon>Alveolata</taxon>
        <taxon>Apicomplexa</taxon>
        <taxon>Aconoidasida</taxon>
        <taxon>Haemosporida</taxon>
        <taxon>Plasmodiidae</taxon>
        <taxon>Plasmodium</taxon>
        <taxon>Plasmodium (Laverania)</taxon>
    </lineage>
</organism>
<dbReference type="Proteomes" id="UP000030708">
    <property type="component" value="Unassembled WGS sequence"/>
</dbReference>
<reference evidence="1 2" key="2">
    <citation type="submission" date="2013-02" db="EMBL/GenBank/DDBJ databases">
        <title>The Genome Sequence of Plasmodium falciparum Tanzania (2000708).</title>
        <authorList>
            <consortium name="The Broad Institute Genome Sequencing Platform"/>
            <consortium name="The Broad Institute Genome Sequencing Center for Infectious Disease"/>
            <person name="Neafsey D."/>
            <person name="Cheeseman I."/>
            <person name="Volkman S."/>
            <person name="Adams J."/>
            <person name="Walker B."/>
            <person name="Young S.K."/>
            <person name="Zeng Q."/>
            <person name="Gargeya S."/>
            <person name="Fitzgerald M."/>
            <person name="Haas B."/>
            <person name="Abouelleil A."/>
            <person name="Alvarado L."/>
            <person name="Arachchi H.M."/>
            <person name="Berlin A.M."/>
            <person name="Chapman S.B."/>
            <person name="Dewar J."/>
            <person name="Goldberg J."/>
            <person name="Griggs A."/>
            <person name="Gujja S."/>
            <person name="Hansen M."/>
            <person name="Howarth C."/>
            <person name="Imamovic A."/>
            <person name="Larimer J."/>
            <person name="McCowan C."/>
            <person name="Murphy C."/>
            <person name="Neiman D."/>
            <person name="Pearson M."/>
            <person name="Priest M."/>
            <person name="Roberts A."/>
            <person name="Saif S."/>
            <person name="Shea T."/>
            <person name="Sisk P."/>
            <person name="Sykes S."/>
            <person name="Wortman J."/>
            <person name="Nusbaum C."/>
            <person name="Birren B."/>
        </authorList>
    </citation>
    <scope>NUCLEOTIDE SEQUENCE [LARGE SCALE GENOMIC DNA]</scope>
    <source>
        <strain evidence="2">Tanzania (2000708)</strain>
    </source>
</reference>
<accession>A0A024WEN9</accession>
<dbReference type="EMBL" id="KI926253">
    <property type="protein sequence ID" value="ETW39252.1"/>
    <property type="molecule type" value="Genomic_DNA"/>
</dbReference>
<evidence type="ECO:0000313" key="2">
    <source>
        <dbReference type="Proteomes" id="UP000030708"/>
    </source>
</evidence>
<reference evidence="1 2" key="1">
    <citation type="submission" date="2013-02" db="EMBL/GenBank/DDBJ databases">
        <title>The Genome Annotation of Plasmodium falciparum Tanzania (2000708).</title>
        <authorList>
            <consortium name="The Broad Institute Genome Sequencing Platform"/>
            <consortium name="The Broad Institute Genome Sequencing Center for Infectious Disease"/>
            <person name="Neafsey D."/>
            <person name="Hoffman S."/>
            <person name="Volkman S."/>
            <person name="Rosenthal P."/>
            <person name="Walker B."/>
            <person name="Young S.K."/>
            <person name="Zeng Q."/>
            <person name="Gargeya S."/>
            <person name="Fitzgerald M."/>
            <person name="Haas B."/>
            <person name="Abouelleil A."/>
            <person name="Allen A.W."/>
            <person name="Alvarado L."/>
            <person name="Arachchi H.M."/>
            <person name="Berlin A.M."/>
            <person name="Chapman S.B."/>
            <person name="Gainer-Dewar J."/>
            <person name="Goldberg J."/>
            <person name="Griggs A."/>
            <person name="Gujja S."/>
            <person name="Hansen M."/>
            <person name="Howarth C."/>
            <person name="Imamovic A."/>
            <person name="Ireland A."/>
            <person name="Larimer J."/>
            <person name="McCowan C."/>
            <person name="Murphy C."/>
            <person name="Pearson M."/>
            <person name="Poon T.W."/>
            <person name="Priest M."/>
            <person name="Roberts A."/>
            <person name="Saif S."/>
            <person name="Shea T."/>
            <person name="Sisk P."/>
            <person name="Sykes S."/>
            <person name="Wortman J."/>
            <person name="Nusbaum C."/>
            <person name="Birren B."/>
        </authorList>
    </citation>
    <scope>NUCLEOTIDE SEQUENCE [LARGE SCALE GENOMIC DNA]</scope>
    <source>
        <strain evidence="2">Tanzania (2000708)</strain>
    </source>
</reference>
<evidence type="ECO:0000313" key="1">
    <source>
        <dbReference type="EMBL" id="ETW39252.1"/>
    </source>
</evidence>
<dbReference type="AlphaFoldDB" id="A0A024WEN9"/>
<name>A0A024WEN9_PLAFA</name>
<proteinExistence type="predicted"/>
<gene>
    <name evidence="1" type="ORF">PFTANZ_00026</name>
</gene>
<sequence>MLLKYIFISLYFFCVGKIKRNLDIYKRDSLKKKIKRISYVIKKIYKNQKNIFLFLNI</sequence>